<dbReference type="Pfam" id="PF01494">
    <property type="entry name" value="FAD_binding_3"/>
    <property type="match status" value="1"/>
</dbReference>
<comment type="cofactor">
    <cofactor evidence="1">
        <name>FAD</name>
        <dbReference type="ChEBI" id="CHEBI:57692"/>
    </cofactor>
</comment>
<dbReference type="GO" id="GO:0071949">
    <property type="term" value="F:FAD binding"/>
    <property type="evidence" value="ECO:0007669"/>
    <property type="project" value="InterPro"/>
</dbReference>
<feature type="domain" description="FAD-binding" evidence="4">
    <location>
        <begin position="3"/>
        <end position="351"/>
    </location>
</feature>
<evidence type="ECO:0000256" key="3">
    <source>
        <dbReference type="ARBA" id="ARBA00022827"/>
    </source>
</evidence>
<dbReference type="Proteomes" id="UP000037432">
    <property type="component" value="Unassembled WGS sequence"/>
</dbReference>
<dbReference type="Gene3D" id="3.50.50.60">
    <property type="entry name" value="FAD/NAD(P)-binding domain"/>
    <property type="match status" value="2"/>
</dbReference>
<evidence type="ECO:0000256" key="2">
    <source>
        <dbReference type="ARBA" id="ARBA00022630"/>
    </source>
</evidence>
<dbReference type="SUPFAM" id="SSF51905">
    <property type="entry name" value="FAD/NAD(P)-binding domain"/>
    <property type="match status" value="1"/>
</dbReference>
<gene>
    <name evidence="5" type="ORF">ACM01_23625</name>
</gene>
<dbReference type="PATRIC" id="fig|1938.3.peg.4554"/>
<dbReference type="InterPro" id="IPR002938">
    <property type="entry name" value="FAD-bd"/>
</dbReference>
<comment type="caution">
    <text evidence="5">The sequence shown here is derived from an EMBL/GenBank/DDBJ whole genome shotgun (WGS) entry which is preliminary data.</text>
</comment>
<dbReference type="EMBL" id="LFNT01000028">
    <property type="protein sequence ID" value="KMS72334.1"/>
    <property type="molecule type" value="Genomic_DNA"/>
</dbReference>
<keyword evidence="3" id="KW-0274">FAD</keyword>
<dbReference type="OrthoDB" id="8670884at2"/>
<name>A0A0J7Z932_STRVR</name>
<dbReference type="AlphaFoldDB" id="A0A0J7Z932"/>
<evidence type="ECO:0000313" key="6">
    <source>
        <dbReference type="Proteomes" id="UP000037432"/>
    </source>
</evidence>
<evidence type="ECO:0000256" key="1">
    <source>
        <dbReference type="ARBA" id="ARBA00001974"/>
    </source>
</evidence>
<reference evidence="5 6" key="1">
    <citation type="submission" date="2015-06" db="EMBL/GenBank/DDBJ databases">
        <authorList>
            <person name="Ju K.-S."/>
            <person name="Doroghazi J.R."/>
            <person name="Metcalf W.W."/>
        </authorList>
    </citation>
    <scope>NUCLEOTIDE SEQUENCE [LARGE SCALE GENOMIC DNA]</scope>
    <source>
        <strain evidence="5 6">NRRL 3414</strain>
    </source>
</reference>
<keyword evidence="2" id="KW-0285">Flavoprotein</keyword>
<dbReference type="InterPro" id="IPR050641">
    <property type="entry name" value="RIFMO-like"/>
</dbReference>
<evidence type="ECO:0000259" key="4">
    <source>
        <dbReference type="Pfam" id="PF01494"/>
    </source>
</evidence>
<organism evidence="5 6">
    <name type="scientific">Streptomyces viridochromogenes</name>
    <dbReference type="NCBI Taxonomy" id="1938"/>
    <lineage>
        <taxon>Bacteria</taxon>
        <taxon>Bacillati</taxon>
        <taxon>Actinomycetota</taxon>
        <taxon>Actinomycetes</taxon>
        <taxon>Kitasatosporales</taxon>
        <taxon>Streptomycetaceae</taxon>
        <taxon>Streptomyces</taxon>
    </lineage>
</organism>
<accession>A0A0J7Z932</accession>
<dbReference type="GO" id="GO:0016709">
    <property type="term" value="F:oxidoreductase activity, acting on paired donors, with incorporation or reduction of molecular oxygen, NAD(P)H as one donor, and incorporation of one atom of oxygen"/>
    <property type="evidence" value="ECO:0007669"/>
    <property type="project" value="UniProtKB-ARBA"/>
</dbReference>
<proteinExistence type="predicted"/>
<dbReference type="RefSeq" id="WP_048583336.1">
    <property type="nucleotide sequence ID" value="NZ_LFNT01000028.1"/>
</dbReference>
<dbReference type="PANTHER" id="PTHR43004">
    <property type="entry name" value="TRK SYSTEM POTASSIUM UPTAKE PROTEIN"/>
    <property type="match status" value="1"/>
</dbReference>
<protein>
    <submittedName>
        <fullName evidence="5">FAD-dependent oxidoreductase</fullName>
    </submittedName>
</protein>
<dbReference type="Pfam" id="PF21274">
    <property type="entry name" value="Rng_hyd_C"/>
    <property type="match status" value="1"/>
</dbReference>
<dbReference type="InterPro" id="IPR036188">
    <property type="entry name" value="FAD/NAD-bd_sf"/>
</dbReference>
<dbReference type="PRINTS" id="PR00420">
    <property type="entry name" value="RNGMNOXGNASE"/>
</dbReference>
<sequence>MEKTDVVVVGSGPTGLLLAAELALAGVDVVVLDKLPERPVQAKALNLQPRTAEVLDLRGLLDDAHQRAIATVTEGHFARLPVPLSYDGWSARRPYQVGIPQARVEELLEERVVGHGIRVRYGHELVGLAQDEAGVTATVRGPDGDERTLRAAYLAACDGGRSTVRKLLEVPFPGTEPRAFGIVADVVLSQGSEGVPTQWTSTAKLFAGKAPAGRVTALIPLDEPGHYQLFTIGPDIRPESRDAPVTKAELEVALQASYGEEAEIAEVRQATRFTDASRQVEQYRVGRVLLAGDAAHIHLLAGAQGMNLGIQDAMNLGWKLAAEVRGRAPEGLLDTYHAERHPVAAEVLENTQAQGVFMFAKEDPGVDALRGLFTKLLAQPEVNRYLAGRISGFGIRYPMDDAGASHELLGARMPDVRLVDGRWASELLRTGRGVLLTAEPAFTDAARPWADRVDAVRVPEIPLTGEAADALLIRPDGYVCWTAPAPAKGLETALTNWFGAPA</sequence>
<evidence type="ECO:0000313" key="5">
    <source>
        <dbReference type="EMBL" id="KMS72334.1"/>
    </source>
</evidence>
<dbReference type="Gene3D" id="3.40.30.120">
    <property type="match status" value="1"/>
</dbReference>
<dbReference type="PANTHER" id="PTHR43004:SF19">
    <property type="entry name" value="BINDING MONOOXYGENASE, PUTATIVE (JCVI)-RELATED"/>
    <property type="match status" value="1"/>
</dbReference>